<evidence type="ECO:0000313" key="1">
    <source>
        <dbReference type="EMBL" id="DAD70069.1"/>
    </source>
</evidence>
<accession>A0A8S5LIX2</accession>
<protein>
    <submittedName>
        <fullName evidence="1">Uncharacterized protein</fullName>
    </submittedName>
</protein>
<name>A0A8S5LIX2_9CAUD</name>
<dbReference type="EMBL" id="BK015859">
    <property type="protein sequence ID" value="DAD70069.1"/>
    <property type="molecule type" value="Genomic_DNA"/>
</dbReference>
<proteinExistence type="predicted"/>
<organism evidence="1">
    <name type="scientific">Myoviridae sp. ct6F13</name>
    <dbReference type="NCBI Taxonomy" id="2827602"/>
    <lineage>
        <taxon>Viruses</taxon>
        <taxon>Duplodnaviria</taxon>
        <taxon>Heunggongvirae</taxon>
        <taxon>Uroviricota</taxon>
        <taxon>Caudoviricetes</taxon>
    </lineage>
</organism>
<reference evidence="1" key="1">
    <citation type="journal article" date="2021" name="Proc. Natl. Acad. Sci. U.S.A.">
        <title>A Catalog of Tens of Thousands of Viruses from Human Metagenomes Reveals Hidden Associations with Chronic Diseases.</title>
        <authorList>
            <person name="Tisza M.J."/>
            <person name="Buck C.B."/>
        </authorList>
    </citation>
    <scope>NUCLEOTIDE SEQUENCE</scope>
    <source>
        <strain evidence="1">Ct6F13</strain>
    </source>
</reference>
<sequence>MEKERKVNNEWARKIDHEEFKEIDINRVRLVEDVHLSSRISIFNLKWYRRHKRVPVIAVRESEDGWYDLVVGLRGYIIGKLVIPNCDEY</sequence>